<dbReference type="PROSITE" id="PS50181">
    <property type="entry name" value="FBOX"/>
    <property type="match status" value="1"/>
</dbReference>
<keyword evidence="3" id="KW-1185">Reference proteome</keyword>
<dbReference type="InterPro" id="IPR015915">
    <property type="entry name" value="Kelch-typ_b-propeller"/>
</dbReference>
<gene>
    <name evidence="2" type="ORF">ERUC_LOCUS40742</name>
</gene>
<dbReference type="AlphaFoldDB" id="A0ABC8LWI9"/>
<comment type="caution">
    <text evidence="2">The sequence shown here is derived from an EMBL/GenBank/DDBJ whole genome shotgun (WGS) entry which is preliminary data.</text>
</comment>
<dbReference type="InterPro" id="IPR050354">
    <property type="entry name" value="F-box/kelch-repeat_ARATH"/>
</dbReference>
<dbReference type="Pfam" id="PF00646">
    <property type="entry name" value="F-box"/>
    <property type="match status" value="1"/>
</dbReference>
<dbReference type="InterPro" id="IPR057499">
    <property type="entry name" value="Kelch_FKB95"/>
</dbReference>
<reference evidence="2 3" key="1">
    <citation type="submission" date="2022-03" db="EMBL/GenBank/DDBJ databases">
        <authorList>
            <person name="Macdonald S."/>
            <person name="Ahmed S."/>
            <person name="Newling K."/>
        </authorList>
    </citation>
    <scope>NUCLEOTIDE SEQUENCE [LARGE SCALE GENOMIC DNA]</scope>
</reference>
<evidence type="ECO:0000313" key="3">
    <source>
        <dbReference type="Proteomes" id="UP001642260"/>
    </source>
</evidence>
<dbReference type="SMART" id="SM00256">
    <property type="entry name" value="FBOX"/>
    <property type="match status" value="1"/>
</dbReference>
<accession>A0ABC8LWI9</accession>
<dbReference type="InterPro" id="IPR001810">
    <property type="entry name" value="F-box_dom"/>
</dbReference>
<dbReference type="Proteomes" id="UP001642260">
    <property type="component" value="Unassembled WGS sequence"/>
</dbReference>
<proteinExistence type="predicted"/>
<name>A0ABC8LWI9_ERUVS</name>
<protein>
    <recommendedName>
        <fullName evidence="1">F-box domain-containing protein</fullName>
    </recommendedName>
</protein>
<organism evidence="2 3">
    <name type="scientific">Eruca vesicaria subsp. sativa</name>
    <name type="common">Garden rocket</name>
    <name type="synonym">Eruca sativa</name>
    <dbReference type="NCBI Taxonomy" id="29727"/>
    <lineage>
        <taxon>Eukaryota</taxon>
        <taxon>Viridiplantae</taxon>
        <taxon>Streptophyta</taxon>
        <taxon>Embryophyta</taxon>
        <taxon>Tracheophyta</taxon>
        <taxon>Spermatophyta</taxon>
        <taxon>Magnoliopsida</taxon>
        <taxon>eudicotyledons</taxon>
        <taxon>Gunneridae</taxon>
        <taxon>Pentapetalae</taxon>
        <taxon>rosids</taxon>
        <taxon>malvids</taxon>
        <taxon>Brassicales</taxon>
        <taxon>Brassicaceae</taxon>
        <taxon>Brassiceae</taxon>
        <taxon>Eruca</taxon>
    </lineage>
</organism>
<sequence>MTSKINGENEQSSQPQQSLFTSLPEDVVVDILARVPRCDYPTLSLVSKQFHSLVTSHEIYVRRSLLRCTEKCLYVVILNVNESPNDGLYILRRKANGNHRLVYISSLSNWPIAESFLVVGSMIYGFGGMDWEISSRAFSIDCRSHTMQPLPDMPIPMADTCAGFLDGKIYVFGHCSMISEVIVVFNTKTQVWEPRVIKANTSSPAEAWHFGQMVVMDDKIYTRYLLNGFVYVPKENKWEKDEVLNSKTWEDGGACVLDEVMYYYDSFGKCLNRYDPKERRWGVVKGLDDLVAEIGFPYWTNTLRYGRNLALYFRKREGEEPRPSSIQKIWCAEISLGRRQGNDIWGEVEWCDQLHEDQKGQYYHWEEKVFVTLSSKEKKEDFMAMKGCKPSHRPKKRAKLVQSSLLLVSPGTWLADMCPDRYDVGVKKSSKKV</sequence>
<feature type="domain" description="F-box" evidence="1">
    <location>
        <begin position="17"/>
        <end position="63"/>
    </location>
</feature>
<dbReference type="PANTHER" id="PTHR24414:SF121">
    <property type="entry name" value="F-BOX DOMAIN-CONTAINING PROTEIN"/>
    <property type="match status" value="1"/>
</dbReference>
<evidence type="ECO:0000259" key="1">
    <source>
        <dbReference type="PROSITE" id="PS50181"/>
    </source>
</evidence>
<dbReference type="PANTHER" id="PTHR24414">
    <property type="entry name" value="F-BOX/KELCH-REPEAT PROTEIN SKIP4"/>
    <property type="match status" value="1"/>
</dbReference>
<dbReference type="Pfam" id="PF25210">
    <property type="entry name" value="Kelch_FKB95"/>
    <property type="match status" value="1"/>
</dbReference>
<dbReference type="SUPFAM" id="SSF117281">
    <property type="entry name" value="Kelch motif"/>
    <property type="match status" value="1"/>
</dbReference>
<evidence type="ECO:0000313" key="2">
    <source>
        <dbReference type="EMBL" id="CAH8388259.1"/>
    </source>
</evidence>
<dbReference type="CDD" id="cd22152">
    <property type="entry name" value="F-box_AtAFR-like"/>
    <property type="match status" value="1"/>
</dbReference>
<dbReference type="InterPro" id="IPR036047">
    <property type="entry name" value="F-box-like_dom_sf"/>
</dbReference>
<dbReference type="Gene3D" id="2.120.10.80">
    <property type="entry name" value="Kelch-type beta propeller"/>
    <property type="match status" value="1"/>
</dbReference>
<dbReference type="Pfam" id="PF07797">
    <property type="entry name" value="DUF1639"/>
    <property type="match status" value="1"/>
</dbReference>
<dbReference type="SUPFAM" id="SSF81383">
    <property type="entry name" value="F-box domain"/>
    <property type="match status" value="1"/>
</dbReference>
<dbReference type="InterPro" id="IPR012438">
    <property type="entry name" value="DUF1639"/>
</dbReference>
<dbReference type="EMBL" id="CAKOAT010790709">
    <property type="protein sequence ID" value="CAH8388259.1"/>
    <property type="molecule type" value="Genomic_DNA"/>
</dbReference>